<organism evidence="2 3">
    <name type="scientific">Nocardia nova</name>
    <dbReference type="NCBI Taxonomy" id="37330"/>
    <lineage>
        <taxon>Bacteria</taxon>
        <taxon>Bacillati</taxon>
        <taxon>Actinomycetota</taxon>
        <taxon>Actinomycetes</taxon>
        <taxon>Mycobacteriales</taxon>
        <taxon>Nocardiaceae</taxon>
        <taxon>Nocardia</taxon>
    </lineage>
</organism>
<name>A0A2T2Z742_9NOCA</name>
<sequence length="127" mass="13713">MVSIESQFRSVARLLRATPILSVTEAQALHRYVSQLDVDFEGESCGALEWRERVAPLRDSVIAEVCAAVAEAHNVKMRADLAAVQQVRRPISGSLDRGARIEPGRSPGAAAPALPRRVRPSAMPSGE</sequence>
<gene>
    <name evidence="2" type="ORF">C8259_13050</name>
</gene>
<dbReference type="RefSeq" id="WP_063024980.1">
    <property type="nucleotide sequence ID" value="NZ_PYHS01000005.1"/>
</dbReference>
<dbReference type="EMBL" id="PYHS01000005">
    <property type="protein sequence ID" value="PSR63572.1"/>
    <property type="molecule type" value="Genomic_DNA"/>
</dbReference>
<evidence type="ECO:0000313" key="2">
    <source>
        <dbReference type="EMBL" id="PSR63572.1"/>
    </source>
</evidence>
<feature type="compositionally biased region" description="Low complexity" evidence="1">
    <location>
        <begin position="104"/>
        <end position="115"/>
    </location>
</feature>
<accession>A0A2T2Z742</accession>
<dbReference type="AlphaFoldDB" id="A0A2T2Z742"/>
<evidence type="ECO:0000313" key="3">
    <source>
        <dbReference type="Proteomes" id="UP000241647"/>
    </source>
</evidence>
<reference evidence="2 3" key="1">
    <citation type="submission" date="2018-02" db="EMBL/GenBank/DDBJ databases">
        <title>8 Nocardia nova and 1 Nocardia cyriacigeorgica strain used for evolution to TMP-SMX.</title>
        <authorList>
            <person name="Mehta H."/>
            <person name="Weng J."/>
            <person name="Shamoo Y."/>
        </authorList>
    </citation>
    <scope>NUCLEOTIDE SEQUENCE [LARGE SCALE GENOMIC DNA]</scope>
    <source>
        <strain evidence="2 3">ATCC 33727</strain>
    </source>
</reference>
<proteinExistence type="predicted"/>
<feature type="region of interest" description="Disordered" evidence="1">
    <location>
        <begin position="94"/>
        <end position="127"/>
    </location>
</feature>
<protein>
    <submittedName>
        <fullName evidence="2">Uncharacterized protein</fullName>
    </submittedName>
</protein>
<comment type="caution">
    <text evidence="2">The sequence shown here is derived from an EMBL/GenBank/DDBJ whole genome shotgun (WGS) entry which is preliminary data.</text>
</comment>
<dbReference type="Proteomes" id="UP000241647">
    <property type="component" value="Unassembled WGS sequence"/>
</dbReference>
<evidence type="ECO:0000256" key="1">
    <source>
        <dbReference type="SAM" id="MobiDB-lite"/>
    </source>
</evidence>